<accession>A0A1G7X4M2</accession>
<dbReference type="SUPFAM" id="SSF52540">
    <property type="entry name" value="P-loop containing nucleoside triphosphate hydrolases"/>
    <property type="match status" value="1"/>
</dbReference>
<dbReference type="Gene3D" id="1.10.10.10">
    <property type="entry name" value="Winged helix-like DNA-binding domain superfamily/Winged helix DNA-binding domain"/>
    <property type="match status" value="1"/>
</dbReference>
<evidence type="ECO:0000313" key="6">
    <source>
        <dbReference type="Proteomes" id="UP000198967"/>
    </source>
</evidence>
<dbReference type="Pfam" id="PF00486">
    <property type="entry name" value="Trans_reg_C"/>
    <property type="match status" value="1"/>
</dbReference>
<dbReference type="InterPro" id="IPR027417">
    <property type="entry name" value="P-loop_NTPase"/>
</dbReference>
<evidence type="ECO:0000256" key="1">
    <source>
        <dbReference type="ARBA" id="ARBA00005820"/>
    </source>
</evidence>
<dbReference type="STRING" id="366584.SAMN05216377_11584"/>
<dbReference type="PANTHER" id="PTHR47691">
    <property type="entry name" value="REGULATOR-RELATED"/>
    <property type="match status" value="1"/>
</dbReference>
<dbReference type="InterPro" id="IPR036388">
    <property type="entry name" value="WH-like_DNA-bd_sf"/>
</dbReference>
<dbReference type="CDD" id="cd15831">
    <property type="entry name" value="BTAD"/>
    <property type="match status" value="1"/>
</dbReference>
<dbReference type="GO" id="GO:0000160">
    <property type="term" value="P:phosphorelay signal transduction system"/>
    <property type="evidence" value="ECO:0007669"/>
    <property type="project" value="InterPro"/>
</dbReference>
<dbReference type="SUPFAM" id="SSF46894">
    <property type="entry name" value="C-terminal effector domain of the bipartite response regulators"/>
    <property type="match status" value="1"/>
</dbReference>
<keyword evidence="2 3" id="KW-0238">DNA-binding</keyword>
<dbReference type="InterPro" id="IPR016032">
    <property type="entry name" value="Sig_transdc_resp-reg_C-effctor"/>
</dbReference>
<dbReference type="GO" id="GO:0003677">
    <property type="term" value="F:DNA binding"/>
    <property type="evidence" value="ECO:0007669"/>
    <property type="project" value="UniProtKB-UniRule"/>
</dbReference>
<dbReference type="RefSeq" id="WP_093088122.1">
    <property type="nucleotide sequence ID" value="NZ_FNBE01000015.1"/>
</dbReference>
<sequence>MTLRYRDLGEIAVERDGVPVPVAGGKLRTVLGMLLVHPNRPVSPDALVEALWSDAAPAGAQSTLESHVFRLRKALEPDRVRGAASQVLAHDPAGYRLLTASAEVDSLRFARLAREADDLLTAGRSALLVTAEALGLWRGRPFGELADEPWAEAAVARLTELHGQVRERHVDALLAEGDPEAALLELESALRDHPLSERLWAQRMLADHRAGRPDRALADFTRARALLLDELGVEPGRELRDLHARLLAEDPTLAGPRRVAAPTVDVRLPPRRTLLGRDAELDRLTALVAESALVTVVGPAGCGKTGLAVEVARAAAPAFPDGVRFVDLTAARAPEQVLDAVRAAVGLAVPATDAVRAHLLGLRMLLVLDNCEQVLDAAADLAETLLADGAATTLLATSREALDMPGEAVVALAPLPLPDPDDPEVAAAPAVRLFAERARVADSGRTPDSAEVIARICRAVDGLPLAIELAAARTRAFALPEILDQVTTDPSGLAAVGRAHRGDHHRTLREAVAQSVALLGPDEAALHAAVSVVPGPFTVGVAGALAGLPADRAEDAVAGLVHRSLLSPLGPLRVGGPSRFAQLATVRGHATHVSADPDALHLRRDRWVARLAAELPRLGSPAETAWFARLDDDLAALRATLVHTLVDRPSAVGVAVVGRVAQYLYHRGLSLEARHRLERAVALELGEPLDRALALLGLAGFRGLAGDGSPDLVAAAVRAVEPGSGAPELVDRLAVVAGTLAAGIGAAAVAPALAALRTVAAPDALPLAVAALLAGETPGSAAEVFARGAAVDDHFTCWVAAVVAAADALRAGRTDEGLRWTERLLEAHRAHGVVEAPFLLELRAGLTAQAGRAREAVTLFGAAHAHLTRAGIGWPHTDWAPPLLAAARAALPEGAADAAWATGTRMRLTDL</sequence>
<gene>
    <name evidence="5" type="ORF">SAMN05216377_11584</name>
</gene>
<dbReference type="PROSITE" id="PS51755">
    <property type="entry name" value="OMPR_PHOB"/>
    <property type="match status" value="1"/>
</dbReference>
<dbReference type="GO" id="GO:0006355">
    <property type="term" value="P:regulation of DNA-templated transcription"/>
    <property type="evidence" value="ECO:0007669"/>
    <property type="project" value="InterPro"/>
</dbReference>
<dbReference type="InterPro" id="IPR005158">
    <property type="entry name" value="BTAD"/>
</dbReference>
<comment type="similarity">
    <text evidence="1">Belongs to the AfsR/DnrI/RedD regulatory family.</text>
</comment>
<dbReference type="SUPFAM" id="SSF48452">
    <property type="entry name" value="TPR-like"/>
    <property type="match status" value="1"/>
</dbReference>
<reference evidence="5 6" key="1">
    <citation type="submission" date="2016-10" db="EMBL/GenBank/DDBJ databases">
        <authorList>
            <person name="de Groot N.N."/>
        </authorList>
    </citation>
    <scope>NUCLEOTIDE SEQUENCE [LARGE SCALE GENOMIC DNA]</scope>
    <source>
        <strain evidence="5 6">CGMCC 4.3143</strain>
    </source>
</reference>
<dbReference type="Pfam" id="PF03704">
    <property type="entry name" value="BTAD"/>
    <property type="match status" value="1"/>
</dbReference>
<dbReference type="Gene3D" id="3.40.50.300">
    <property type="entry name" value="P-loop containing nucleotide triphosphate hydrolases"/>
    <property type="match status" value="1"/>
</dbReference>
<dbReference type="InterPro" id="IPR001867">
    <property type="entry name" value="OmpR/PhoB-type_DNA-bd"/>
</dbReference>
<feature type="domain" description="OmpR/PhoB-type" evidence="4">
    <location>
        <begin position="1"/>
        <end position="99"/>
    </location>
</feature>
<name>A0A1G7X4M2_PSEOR</name>
<dbReference type="Proteomes" id="UP000198967">
    <property type="component" value="Unassembled WGS sequence"/>
</dbReference>
<dbReference type="Gene3D" id="1.25.40.10">
    <property type="entry name" value="Tetratricopeptide repeat domain"/>
    <property type="match status" value="1"/>
</dbReference>
<keyword evidence="6" id="KW-1185">Reference proteome</keyword>
<dbReference type="AlphaFoldDB" id="A0A1G7X4M2"/>
<evidence type="ECO:0000256" key="2">
    <source>
        <dbReference type="ARBA" id="ARBA00023125"/>
    </source>
</evidence>
<dbReference type="SMART" id="SM01043">
    <property type="entry name" value="BTAD"/>
    <property type="match status" value="1"/>
</dbReference>
<protein>
    <submittedName>
        <fullName evidence="5">DNA-binding transcriptional activator of the SARP family</fullName>
    </submittedName>
</protein>
<dbReference type="SMART" id="SM00862">
    <property type="entry name" value="Trans_reg_C"/>
    <property type="match status" value="1"/>
</dbReference>
<feature type="DNA-binding region" description="OmpR/PhoB-type" evidence="3">
    <location>
        <begin position="1"/>
        <end position="99"/>
    </location>
</feature>
<organism evidence="5 6">
    <name type="scientific">Pseudonocardia oroxyli</name>
    <dbReference type="NCBI Taxonomy" id="366584"/>
    <lineage>
        <taxon>Bacteria</taxon>
        <taxon>Bacillati</taxon>
        <taxon>Actinomycetota</taxon>
        <taxon>Actinomycetes</taxon>
        <taxon>Pseudonocardiales</taxon>
        <taxon>Pseudonocardiaceae</taxon>
        <taxon>Pseudonocardia</taxon>
    </lineage>
</organism>
<evidence type="ECO:0000259" key="4">
    <source>
        <dbReference type="PROSITE" id="PS51755"/>
    </source>
</evidence>
<evidence type="ECO:0000256" key="3">
    <source>
        <dbReference type="PROSITE-ProRule" id="PRU01091"/>
    </source>
</evidence>
<dbReference type="InterPro" id="IPR011990">
    <property type="entry name" value="TPR-like_helical_dom_sf"/>
</dbReference>
<proteinExistence type="inferred from homology"/>
<evidence type="ECO:0000313" key="5">
    <source>
        <dbReference type="EMBL" id="SDG79125.1"/>
    </source>
</evidence>
<dbReference type="PANTHER" id="PTHR47691:SF3">
    <property type="entry name" value="HTH-TYPE TRANSCRIPTIONAL REGULATOR RV0890C-RELATED"/>
    <property type="match status" value="1"/>
</dbReference>
<dbReference type="OrthoDB" id="9812579at2"/>
<dbReference type="EMBL" id="FNBE01000015">
    <property type="protein sequence ID" value="SDG79125.1"/>
    <property type="molecule type" value="Genomic_DNA"/>
</dbReference>